<reference evidence="8" key="2">
    <citation type="submission" date="2015-06" db="UniProtKB">
        <authorList>
            <consortium name="EnsemblPlants"/>
        </authorList>
    </citation>
    <scope>IDENTIFICATION</scope>
    <source>
        <strain evidence="8">DM1-3 516 R44</strain>
    </source>
</reference>
<dbReference type="GO" id="GO:0016020">
    <property type="term" value="C:membrane"/>
    <property type="evidence" value="ECO:0007669"/>
    <property type="project" value="UniProtKB-SubCell"/>
</dbReference>
<dbReference type="InterPro" id="IPR001841">
    <property type="entry name" value="Znf_RING"/>
</dbReference>
<dbReference type="PaxDb" id="4113-PGSC0003DMT400087270"/>
<dbReference type="InParanoid" id="M1DDH4"/>
<dbReference type="HOGENOM" id="CLU_961091_0_0_1"/>
<name>M1DDH4_SOLTU</name>
<dbReference type="OMA" id="TFWIPYD"/>
<dbReference type="eggNOG" id="KOG0800">
    <property type="taxonomic scope" value="Eukaryota"/>
</dbReference>
<evidence type="ECO:0000256" key="2">
    <source>
        <dbReference type="ARBA" id="ARBA00022723"/>
    </source>
</evidence>
<protein>
    <recommendedName>
        <fullName evidence="7">RING-type domain-containing protein</fullName>
    </recommendedName>
</protein>
<organism evidence="8 9">
    <name type="scientific">Solanum tuberosum</name>
    <name type="common">Potato</name>
    <dbReference type="NCBI Taxonomy" id="4113"/>
    <lineage>
        <taxon>Eukaryota</taxon>
        <taxon>Viridiplantae</taxon>
        <taxon>Streptophyta</taxon>
        <taxon>Embryophyta</taxon>
        <taxon>Tracheophyta</taxon>
        <taxon>Spermatophyta</taxon>
        <taxon>Magnoliopsida</taxon>
        <taxon>eudicotyledons</taxon>
        <taxon>Gunneridae</taxon>
        <taxon>Pentapetalae</taxon>
        <taxon>asterids</taxon>
        <taxon>lamiids</taxon>
        <taxon>Solanales</taxon>
        <taxon>Solanaceae</taxon>
        <taxon>Solanoideae</taxon>
        <taxon>Solaneae</taxon>
        <taxon>Solanum</taxon>
    </lineage>
</organism>
<evidence type="ECO:0000256" key="3">
    <source>
        <dbReference type="ARBA" id="ARBA00022771"/>
    </source>
</evidence>
<evidence type="ECO:0000256" key="4">
    <source>
        <dbReference type="ARBA" id="ARBA00022833"/>
    </source>
</evidence>
<evidence type="ECO:0000256" key="6">
    <source>
        <dbReference type="PROSITE-ProRule" id="PRU00175"/>
    </source>
</evidence>
<evidence type="ECO:0000256" key="5">
    <source>
        <dbReference type="ARBA" id="ARBA00023136"/>
    </source>
</evidence>
<keyword evidence="3 6" id="KW-0863">Zinc-finger</keyword>
<keyword evidence="9" id="KW-1185">Reference proteome</keyword>
<accession>M1DDH4</accession>
<dbReference type="GO" id="GO:0008270">
    <property type="term" value="F:zinc ion binding"/>
    <property type="evidence" value="ECO:0007669"/>
    <property type="project" value="UniProtKB-KW"/>
</dbReference>
<dbReference type="PROSITE" id="PS50089">
    <property type="entry name" value="ZF_RING_2"/>
    <property type="match status" value="1"/>
</dbReference>
<evidence type="ECO:0000313" key="9">
    <source>
        <dbReference type="Proteomes" id="UP000011115"/>
    </source>
</evidence>
<reference evidence="9" key="1">
    <citation type="journal article" date="2011" name="Nature">
        <title>Genome sequence and analysis of the tuber crop potato.</title>
        <authorList>
            <consortium name="The Potato Genome Sequencing Consortium"/>
        </authorList>
    </citation>
    <scope>NUCLEOTIDE SEQUENCE [LARGE SCALE GENOMIC DNA]</scope>
    <source>
        <strain evidence="9">cv. DM1-3 516 R44</strain>
    </source>
</reference>
<dbReference type="PANTHER" id="PTHR46151">
    <property type="entry name" value="NEP1-INTERACTING PROTEIN-LIKE 2"/>
    <property type="match status" value="1"/>
</dbReference>
<dbReference type="InterPro" id="IPR013083">
    <property type="entry name" value="Znf_RING/FYVE/PHD"/>
</dbReference>
<evidence type="ECO:0000313" key="8">
    <source>
        <dbReference type="EnsemblPlants" id="PGSC0003DMT400087270"/>
    </source>
</evidence>
<dbReference type="AlphaFoldDB" id="M1DDH4"/>
<dbReference type="SUPFAM" id="SSF57850">
    <property type="entry name" value="RING/U-box"/>
    <property type="match status" value="1"/>
</dbReference>
<dbReference type="EnsemblPlants" id="PGSC0003DMT400087270">
    <property type="protein sequence ID" value="PGSC0003DMT400087270"/>
    <property type="gene ID" value="PGSC0003DMG400036841"/>
</dbReference>
<dbReference type="PANTHER" id="PTHR46151:SF25">
    <property type="entry name" value="RING-TYPE DOMAIN-CONTAINING PROTEIN"/>
    <property type="match status" value="1"/>
</dbReference>
<keyword evidence="2" id="KW-0479">Metal-binding</keyword>
<proteinExistence type="predicted"/>
<dbReference type="Proteomes" id="UP000011115">
    <property type="component" value="Unassembled WGS sequence"/>
</dbReference>
<feature type="domain" description="RING-type" evidence="7">
    <location>
        <begin position="244"/>
        <end position="286"/>
    </location>
</feature>
<evidence type="ECO:0000256" key="1">
    <source>
        <dbReference type="ARBA" id="ARBA00004370"/>
    </source>
</evidence>
<sequence length="290" mass="33248">MPILPTLQNIRAAAKASATASSALFKEAGTDVLVRCSQSHGGGIRLRTNLCKFNENHIVNTTIGFPIMVIVSIKRHSSCLSFKDYIYDHRAMQTFWIPYDHIVSDEDATNIISKLICLMNVIPMLDEQCISYSDTKTSTSMMLTNKDILISKIMNFARGMKECPSNEDHWYMTLGITKVTYLPHENFMNLYNKMGQDYNWNAWKRTQEVLDSRIAAFELLKKIGIKKMRFRASEFKDCNLLDTCSICHDGFLEGCMVSCINKCCHVYHDTCILEWLLRNRSCPYCRSKLA</sequence>
<keyword evidence="4" id="KW-0862">Zinc</keyword>
<dbReference type="Gramene" id="PGSC0003DMT400087270">
    <property type="protein sequence ID" value="PGSC0003DMT400087270"/>
    <property type="gene ID" value="PGSC0003DMG400036841"/>
</dbReference>
<evidence type="ECO:0000259" key="7">
    <source>
        <dbReference type="PROSITE" id="PS50089"/>
    </source>
</evidence>
<dbReference type="Gene3D" id="3.30.40.10">
    <property type="entry name" value="Zinc/RING finger domain, C3HC4 (zinc finger)"/>
    <property type="match status" value="1"/>
</dbReference>
<dbReference type="Pfam" id="PF13639">
    <property type="entry name" value="zf-RING_2"/>
    <property type="match status" value="1"/>
</dbReference>
<comment type="subcellular location">
    <subcellularLocation>
        <location evidence="1">Membrane</location>
    </subcellularLocation>
</comment>
<keyword evidence="5" id="KW-0472">Membrane</keyword>